<dbReference type="OrthoDB" id="9788235at2"/>
<dbReference type="EMBL" id="CP042433">
    <property type="protein sequence ID" value="QEC54355.1"/>
    <property type="molecule type" value="Genomic_DNA"/>
</dbReference>
<dbReference type="GO" id="GO:0016491">
    <property type="term" value="F:oxidoreductase activity"/>
    <property type="evidence" value="ECO:0007669"/>
    <property type="project" value="UniProtKB-KW"/>
</dbReference>
<evidence type="ECO:0000313" key="4">
    <source>
        <dbReference type="EMBL" id="QEC58390.1"/>
    </source>
</evidence>
<dbReference type="PANTHER" id="PTHR43669">
    <property type="entry name" value="5-KETO-D-GLUCONATE 5-REDUCTASE"/>
    <property type="match status" value="1"/>
</dbReference>
<proteinExistence type="inferred from homology"/>
<dbReference type="KEGG" id="fgg:FSB75_00035"/>
<dbReference type="Pfam" id="PF13561">
    <property type="entry name" value="adh_short_C2"/>
    <property type="match status" value="1"/>
</dbReference>
<dbReference type="InterPro" id="IPR002347">
    <property type="entry name" value="SDR_fam"/>
</dbReference>
<dbReference type="Proteomes" id="UP000321204">
    <property type="component" value="Chromosome"/>
</dbReference>
<dbReference type="PROSITE" id="PS00061">
    <property type="entry name" value="ADH_SHORT"/>
    <property type="match status" value="1"/>
</dbReference>
<dbReference type="Gene3D" id="3.40.50.720">
    <property type="entry name" value="NAD(P)-binding Rossmann-like Domain"/>
    <property type="match status" value="1"/>
</dbReference>
<dbReference type="AlphaFoldDB" id="A0A5B8UQY3"/>
<protein>
    <submittedName>
        <fullName evidence="4">SDR family oxidoreductase</fullName>
    </submittedName>
</protein>
<dbReference type="RefSeq" id="WP_146781204.1">
    <property type="nucleotide sequence ID" value="NZ_BAABIO010000003.1"/>
</dbReference>
<evidence type="ECO:0000313" key="3">
    <source>
        <dbReference type="EMBL" id="QEC54355.1"/>
    </source>
</evidence>
<dbReference type="CDD" id="cd05233">
    <property type="entry name" value="SDR_c"/>
    <property type="match status" value="1"/>
</dbReference>
<accession>A0A5B8UQY3</accession>
<dbReference type="SUPFAM" id="SSF51735">
    <property type="entry name" value="NAD(P)-binding Rossmann-fold domains"/>
    <property type="match status" value="1"/>
</dbReference>
<organism evidence="4 5">
    <name type="scientific">Flavisolibacter ginsenosidimutans</name>
    <dbReference type="NCBI Taxonomy" id="661481"/>
    <lineage>
        <taxon>Bacteria</taxon>
        <taxon>Pseudomonadati</taxon>
        <taxon>Bacteroidota</taxon>
        <taxon>Chitinophagia</taxon>
        <taxon>Chitinophagales</taxon>
        <taxon>Chitinophagaceae</taxon>
        <taxon>Flavisolibacter</taxon>
    </lineage>
</organism>
<reference evidence="4 5" key="1">
    <citation type="journal article" date="2015" name="Int. J. Syst. Evol. Microbiol.">
        <title>Flavisolibacter ginsenosidimutans sp. nov., with ginsenoside-converting activity isolated from soil used for cultivating ginseng.</title>
        <authorList>
            <person name="Zhao Y."/>
            <person name="Liu Q."/>
            <person name="Kang M.S."/>
            <person name="Jin F."/>
            <person name="Yu H."/>
            <person name="Im W.T."/>
        </authorList>
    </citation>
    <scope>NUCLEOTIDE SEQUENCE [LARGE SCALE GENOMIC DNA]</scope>
    <source>
        <strain evidence="4 5">Gsoil 636</strain>
    </source>
</reference>
<gene>
    <name evidence="3" type="ORF">FSB75_00035</name>
    <name evidence="4" type="ORF">FSB75_21620</name>
</gene>
<dbReference type="InterPro" id="IPR036291">
    <property type="entry name" value="NAD(P)-bd_dom_sf"/>
</dbReference>
<keyword evidence="2" id="KW-0560">Oxidoreductase</keyword>
<evidence type="ECO:0000256" key="2">
    <source>
        <dbReference type="ARBA" id="ARBA00023002"/>
    </source>
</evidence>
<evidence type="ECO:0000313" key="5">
    <source>
        <dbReference type="Proteomes" id="UP000321204"/>
    </source>
</evidence>
<dbReference type="PANTHER" id="PTHR43669:SF3">
    <property type="entry name" value="ALCOHOL DEHYDROGENASE, PUTATIVE (AFU_ORTHOLOGUE AFUA_3G03445)-RELATED"/>
    <property type="match status" value="1"/>
</dbReference>
<dbReference type="PRINTS" id="PR00081">
    <property type="entry name" value="GDHRDH"/>
</dbReference>
<dbReference type="InterPro" id="IPR020904">
    <property type="entry name" value="Sc_DH/Rdtase_CS"/>
</dbReference>
<sequence length="255" mass="27806">MEKLFVNKMVVISGGMGDIGRAMAIEFAKHGSNIALCDLKPDHAATEFLDSLKQYNVSCTYAQVDVTDAASVKEWIDAVELKQGIPEIIIANAATVTLASLYEITPEEWNRELRVNLDGAFHITQIGTAKLLQHKLPGRVVFIGSWAGYTPHPHIPAYCVSKAAMRMLCKCMALELAPHNILVNELALGYVAAGLSGNIWKQDLELEEKARSRVPVQKVMSAEQVALQVIQLCHPGNEHMTGSTILMDGGLSLLS</sequence>
<dbReference type="KEGG" id="fgg:FSB75_21620"/>
<comment type="similarity">
    <text evidence="1">Belongs to the short-chain dehydrogenases/reductases (SDR) family.</text>
</comment>
<dbReference type="EMBL" id="CP042433">
    <property type="protein sequence ID" value="QEC58390.1"/>
    <property type="molecule type" value="Genomic_DNA"/>
</dbReference>
<keyword evidence="5" id="KW-1185">Reference proteome</keyword>
<dbReference type="FunFam" id="3.40.50.720:FF:000084">
    <property type="entry name" value="Short-chain dehydrogenase reductase"/>
    <property type="match status" value="1"/>
</dbReference>
<reference evidence="4" key="2">
    <citation type="submission" date="2019-08" db="EMBL/GenBank/DDBJ databases">
        <authorList>
            <person name="Im W.-T."/>
        </authorList>
    </citation>
    <scope>NUCLEOTIDE SEQUENCE</scope>
    <source>
        <strain evidence="4">Gsoil 636</strain>
    </source>
</reference>
<evidence type="ECO:0000256" key="1">
    <source>
        <dbReference type="ARBA" id="ARBA00006484"/>
    </source>
</evidence>
<name>A0A5B8UQY3_9BACT</name>